<dbReference type="AlphaFoldDB" id="A0A0L0FPB4"/>
<protein>
    <submittedName>
        <fullName evidence="3">Uncharacterized protein</fullName>
    </submittedName>
</protein>
<evidence type="ECO:0000313" key="3">
    <source>
        <dbReference type="EMBL" id="KNC78356.1"/>
    </source>
</evidence>
<dbReference type="STRING" id="667725.A0A0L0FPB4"/>
<evidence type="ECO:0000313" key="4">
    <source>
        <dbReference type="Proteomes" id="UP000054560"/>
    </source>
</evidence>
<gene>
    <name evidence="3" type="ORF">SARC_09208</name>
</gene>
<accession>A0A0L0FPB4</accession>
<dbReference type="eggNOG" id="ENOG502SCPE">
    <property type="taxonomic scope" value="Eukaryota"/>
</dbReference>
<proteinExistence type="predicted"/>
<dbReference type="Proteomes" id="UP000054560">
    <property type="component" value="Unassembled WGS sequence"/>
</dbReference>
<keyword evidence="2" id="KW-0732">Signal</keyword>
<dbReference type="GeneID" id="25909712"/>
<dbReference type="InterPro" id="IPR011050">
    <property type="entry name" value="Pectin_lyase_fold/virulence"/>
</dbReference>
<dbReference type="EMBL" id="KQ242505">
    <property type="protein sequence ID" value="KNC78356.1"/>
    <property type="molecule type" value="Genomic_DNA"/>
</dbReference>
<feature type="chain" id="PRO_5005538292" evidence="2">
    <location>
        <begin position="23"/>
        <end position="738"/>
    </location>
</feature>
<dbReference type="SUPFAM" id="SSF51126">
    <property type="entry name" value="Pectin lyase-like"/>
    <property type="match status" value="1"/>
</dbReference>
<organism evidence="3 4">
    <name type="scientific">Sphaeroforma arctica JP610</name>
    <dbReference type="NCBI Taxonomy" id="667725"/>
    <lineage>
        <taxon>Eukaryota</taxon>
        <taxon>Ichthyosporea</taxon>
        <taxon>Ichthyophonida</taxon>
        <taxon>Sphaeroforma</taxon>
    </lineage>
</organism>
<dbReference type="RefSeq" id="XP_014152258.1">
    <property type="nucleotide sequence ID" value="XM_014296783.1"/>
</dbReference>
<feature type="region of interest" description="Disordered" evidence="1">
    <location>
        <begin position="315"/>
        <end position="346"/>
    </location>
</feature>
<evidence type="ECO:0000256" key="2">
    <source>
        <dbReference type="SAM" id="SignalP"/>
    </source>
</evidence>
<feature type="signal peptide" evidence="2">
    <location>
        <begin position="1"/>
        <end position="22"/>
    </location>
</feature>
<keyword evidence="4" id="KW-1185">Reference proteome</keyword>
<name>A0A0L0FPB4_9EUKA</name>
<evidence type="ECO:0000256" key="1">
    <source>
        <dbReference type="SAM" id="MobiDB-lite"/>
    </source>
</evidence>
<reference evidence="3 4" key="1">
    <citation type="submission" date="2011-02" db="EMBL/GenBank/DDBJ databases">
        <title>The Genome Sequence of Sphaeroforma arctica JP610.</title>
        <authorList>
            <consortium name="The Broad Institute Genome Sequencing Platform"/>
            <person name="Russ C."/>
            <person name="Cuomo C."/>
            <person name="Young S.K."/>
            <person name="Zeng Q."/>
            <person name="Gargeya S."/>
            <person name="Alvarado L."/>
            <person name="Berlin A."/>
            <person name="Chapman S.B."/>
            <person name="Chen Z."/>
            <person name="Freedman E."/>
            <person name="Gellesch M."/>
            <person name="Goldberg J."/>
            <person name="Griggs A."/>
            <person name="Gujja S."/>
            <person name="Heilman E."/>
            <person name="Heiman D."/>
            <person name="Howarth C."/>
            <person name="Mehta T."/>
            <person name="Neiman D."/>
            <person name="Pearson M."/>
            <person name="Roberts A."/>
            <person name="Saif S."/>
            <person name="Shea T."/>
            <person name="Shenoy N."/>
            <person name="Sisk P."/>
            <person name="Stolte C."/>
            <person name="Sykes S."/>
            <person name="White J."/>
            <person name="Yandava C."/>
            <person name="Burger G."/>
            <person name="Gray M.W."/>
            <person name="Holland P.W.H."/>
            <person name="King N."/>
            <person name="Lang F.B.F."/>
            <person name="Roger A.J."/>
            <person name="Ruiz-Trillo I."/>
            <person name="Haas B."/>
            <person name="Nusbaum C."/>
            <person name="Birren B."/>
        </authorList>
    </citation>
    <scope>NUCLEOTIDE SEQUENCE [LARGE SCALE GENOMIC DNA]</scope>
    <source>
        <strain evidence="3 4">JP610</strain>
    </source>
</reference>
<sequence length="738" mass="77403">MRYVMKNTAGIAVLALASIIDSQPIDYTVTCGEKSQLDFLQCNSIAQTLVPDITCCRYYNMCGDLTRCSEEMCCQLQLGETTDQSTTSQNTDSSTIVTDNSLTIVTATISATTAATEDNNTNASTIVEDASNTTATSTFAESNDITATTAEVITNTATELETNTPDDELELVDNTITCAVMAFEEELTCAAGSGVAADIACCRWHNACDGLLKCLDELCCVEGIAPSPSPSPVQIATGEFLTTCGAYDGIVCDEGNDLLSDVECCEFDNSCTDNVLKCRSGLCCADTVAGLIPVVESTISTTQISTTSSSAASVASSTQAATTNGLSEDEDEDTPDGSGTDVDRPNVPATAQDACSCEGGVIDGLCYDDLSTAIETADDEDVVYIGGSKSVANPIRFSSSVTIQGVACSGTFPTLTATFDSTDGAILEATNSDTQKVELIDLRMTGSPGMRSAGFHTLGAEGTAGSQRVELSLSNVHMYDMTSERPGVGVFVGNSAGLVVDGDCTFTGLLMSTSDTDRYAGGAAVAVIYLDSLYTISISGTFEDNKAYYPEASLHSGGGAVYLDFMAGDVTFERGVEFRSNEANQGGAIHVQEIVGEMIVDGLYLSNQANDDGFGARGGALRVQKLSRGSRVYVVGTFTDNEAEGRGGVVATNVHLPTSELVFDGDFRRNTASTAGGVWSYWSSVDMDGTVVFEGNSEFSGNRAIRDEDTSIYDMAGEDGNEATLSEEDWEGDTVQIN</sequence>